<dbReference type="PROSITE" id="PS51462">
    <property type="entry name" value="NUDIX"/>
    <property type="match status" value="1"/>
</dbReference>
<organism evidence="12 13">
    <name type="scientific">Mucilaginibacter yixingensis</name>
    <dbReference type="NCBI Taxonomy" id="1295612"/>
    <lineage>
        <taxon>Bacteria</taxon>
        <taxon>Pseudomonadati</taxon>
        <taxon>Bacteroidota</taxon>
        <taxon>Sphingobacteriia</taxon>
        <taxon>Sphingobacteriales</taxon>
        <taxon>Sphingobacteriaceae</taxon>
        <taxon>Mucilaginibacter</taxon>
    </lineage>
</organism>
<feature type="binding site" evidence="10">
    <location>
        <position position="313"/>
    </location>
    <ligand>
        <name>substrate</name>
    </ligand>
</feature>
<dbReference type="GO" id="GO:0016787">
    <property type="term" value="F:hydrolase activity"/>
    <property type="evidence" value="ECO:0007669"/>
    <property type="project" value="UniProtKB-KW"/>
</dbReference>
<evidence type="ECO:0000256" key="7">
    <source>
        <dbReference type="ARBA" id="ARBA00022801"/>
    </source>
</evidence>
<feature type="modified residue" description="N6-(pyridoxal phosphate)lysine" evidence="10">
    <location>
        <position position="434"/>
    </location>
</feature>
<evidence type="ECO:0000259" key="11">
    <source>
        <dbReference type="PROSITE" id="PS51462"/>
    </source>
</evidence>
<dbReference type="InterPro" id="IPR015424">
    <property type="entry name" value="PyrdxlP-dep_Trfase"/>
</dbReference>
<gene>
    <name evidence="10" type="primary">bioA</name>
    <name evidence="12" type="ORF">C8P68_101183</name>
</gene>
<dbReference type="Gene3D" id="3.90.79.10">
    <property type="entry name" value="Nucleoside Triphosphate Pyrophosphohydrolase"/>
    <property type="match status" value="1"/>
</dbReference>
<dbReference type="SUPFAM" id="SSF55811">
    <property type="entry name" value="Nudix"/>
    <property type="match status" value="1"/>
</dbReference>
<evidence type="ECO:0000313" key="12">
    <source>
        <dbReference type="EMBL" id="PTR00953.1"/>
    </source>
</evidence>
<feature type="binding site" evidence="10">
    <location>
        <position position="405"/>
    </location>
    <ligand>
        <name>pyridoxal 5'-phosphate</name>
        <dbReference type="ChEBI" id="CHEBI:597326"/>
    </ligand>
</feature>
<dbReference type="InterPro" id="IPR005814">
    <property type="entry name" value="Aminotrans_3"/>
</dbReference>
<keyword evidence="6 10" id="KW-0093">Biotin biosynthesis</keyword>
<reference evidence="12 13" key="1">
    <citation type="submission" date="2018-04" db="EMBL/GenBank/DDBJ databases">
        <title>Genomic Encyclopedia of Archaeal and Bacterial Type Strains, Phase II (KMG-II): from individual species to whole genera.</title>
        <authorList>
            <person name="Goeker M."/>
        </authorList>
    </citation>
    <scope>NUCLEOTIDE SEQUENCE [LARGE SCALE GENOMIC DNA]</scope>
    <source>
        <strain evidence="12 13">DSM 26809</strain>
    </source>
</reference>
<comment type="caution">
    <text evidence="12">The sequence shown here is derived from an EMBL/GenBank/DDBJ whole genome shotgun (WGS) entry which is preliminary data.</text>
</comment>
<feature type="binding site" evidence="10">
    <location>
        <position position="221"/>
    </location>
    <ligand>
        <name>substrate</name>
    </ligand>
</feature>
<dbReference type="CDD" id="cd00610">
    <property type="entry name" value="OAT_like"/>
    <property type="match status" value="1"/>
</dbReference>
<keyword evidence="10" id="KW-0963">Cytoplasm</keyword>
<dbReference type="OrthoDB" id="9801052at2"/>
<protein>
    <recommendedName>
        <fullName evidence="10">Adenosylmethionine-8-amino-7-oxononanoate aminotransferase</fullName>
        <ecNumber evidence="10">2.6.1.62</ecNumber>
    </recommendedName>
    <alternativeName>
        <fullName evidence="10">7,8-diamino-pelargonic acid aminotransferase</fullName>
        <shortName evidence="10">DAPA AT</shortName>
        <shortName evidence="10">DAPA aminotransferase</shortName>
    </alternativeName>
    <alternativeName>
        <fullName evidence="10">7,8-diaminononanoate synthase</fullName>
        <shortName evidence="10">DANS</shortName>
    </alternativeName>
    <alternativeName>
        <fullName evidence="10">Diaminopelargonic acid synthase</fullName>
    </alternativeName>
</protein>
<feature type="domain" description="Nudix hydrolase" evidence="11">
    <location>
        <begin position="3"/>
        <end position="142"/>
    </location>
</feature>
<feature type="binding site" evidence="10">
    <location>
        <position position="559"/>
    </location>
    <ligand>
        <name>substrate</name>
    </ligand>
</feature>
<dbReference type="GO" id="GO:0051537">
    <property type="term" value="F:2 iron, 2 sulfur cluster binding"/>
    <property type="evidence" value="ECO:0007669"/>
    <property type="project" value="UniProtKB-KW"/>
</dbReference>
<dbReference type="GO" id="GO:0009102">
    <property type="term" value="P:biotin biosynthetic process"/>
    <property type="evidence" value="ECO:0007669"/>
    <property type="project" value="UniProtKB-UniRule"/>
</dbReference>
<comment type="cofactor">
    <cofactor evidence="1 10">
        <name>pyridoxal 5'-phosphate</name>
        <dbReference type="ChEBI" id="CHEBI:597326"/>
    </cofactor>
</comment>
<keyword evidence="5 10" id="KW-0949">S-adenosyl-L-methionine</keyword>
<feature type="binding site" evidence="10">
    <location>
        <position position="468"/>
    </location>
    <ligand>
        <name>substrate</name>
    </ligand>
</feature>
<dbReference type="UniPathway" id="UPA00078">
    <property type="reaction ID" value="UER00160"/>
</dbReference>
<dbReference type="AlphaFoldDB" id="A0A2T5JEU4"/>
<dbReference type="SUPFAM" id="SSF53383">
    <property type="entry name" value="PLP-dependent transferases"/>
    <property type="match status" value="1"/>
</dbReference>
<comment type="catalytic activity">
    <reaction evidence="9 10">
        <text>(8S)-8-amino-7-oxononanoate + S-adenosyl-L-methionine = S-adenosyl-4-methylsulfanyl-2-oxobutanoate + (7R,8S)-7,8-diammoniononanoate</text>
        <dbReference type="Rhea" id="RHEA:16861"/>
        <dbReference type="ChEBI" id="CHEBI:16490"/>
        <dbReference type="ChEBI" id="CHEBI:59789"/>
        <dbReference type="ChEBI" id="CHEBI:149468"/>
        <dbReference type="ChEBI" id="CHEBI:149469"/>
        <dbReference type="EC" id="2.6.1.62"/>
    </reaction>
</comment>
<dbReference type="InterPro" id="IPR005815">
    <property type="entry name" value="BioA"/>
</dbReference>
<evidence type="ECO:0000256" key="8">
    <source>
        <dbReference type="ARBA" id="ARBA00022898"/>
    </source>
</evidence>
<proteinExistence type="inferred from homology"/>
<dbReference type="EMBL" id="QAOQ01000001">
    <property type="protein sequence ID" value="PTR00953.1"/>
    <property type="molecule type" value="Genomic_DNA"/>
</dbReference>
<dbReference type="Pfam" id="PF00293">
    <property type="entry name" value="NUDIX"/>
    <property type="match status" value="1"/>
</dbReference>
<feature type="binding site" evidence="10">
    <location>
        <begin position="281"/>
        <end position="282"/>
    </location>
    <ligand>
        <name>pyridoxal 5'-phosphate</name>
        <dbReference type="ChEBI" id="CHEBI:597326"/>
    </ligand>
</feature>
<evidence type="ECO:0000313" key="13">
    <source>
        <dbReference type="Proteomes" id="UP000244168"/>
    </source>
</evidence>
<name>A0A2T5JEU4_9SPHI</name>
<evidence type="ECO:0000256" key="5">
    <source>
        <dbReference type="ARBA" id="ARBA00022691"/>
    </source>
</evidence>
<evidence type="ECO:0000256" key="9">
    <source>
        <dbReference type="ARBA" id="ARBA00048449"/>
    </source>
</evidence>
<keyword evidence="13" id="KW-1185">Reference proteome</keyword>
<dbReference type="Pfam" id="PF00202">
    <property type="entry name" value="Aminotran_3"/>
    <property type="match status" value="1"/>
</dbReference>
<dbReference type="Proteomes" id="UP000244168">
    <property type="component" value="Unassembled WGS sequence"/>
</dbReference>
<keyword evidence="4 10" id="KW-0808">Transferase</keyword>
<accession>A0A2T5JEU4</accession>
<dbReference type="RefSeq" id="WP_107826386.1">
    <property type="nucleotide sequence ID" value="NZ_CP160205.1"/>
</dbReference>
<comment type="pathway">
    <text evidence="2 10">Cofactor biosynthesis; biotin biosynthesis; 7,8-diaminononanoate from 8-amino-7-oxononanoate (SAM route): step 1/1.</text>
</comment>
<comment type="function">
    <text evidence="10">Catalyzes the transfer of the alpha-amino group from S-adenosyl-L-methionine (SAM) to 7-keto-8-aminopelargonic acid (KAPA) to form 7,8-diaminopelargonic acid (DAPA). It is the only aminotransferase known to utilize SAM as an amino donor.</text>
</comment>
<dbReference type="InterPro" id="IPR015422">
    <property type="entry name" value="PyrdxlP-dep_Trfase_small"/>
</dbReference>
<dbReference type="Gene3D" id="3.40.640.10">
    <property type="entry name" value="Type I PLP-dependent aspartate aminotransferase-like (Major domain)"/>
    <property type="match status" value="1"/>
</dbReference>
<evidence type="ECO:0000256" key="4">
    <source>
        <dbReference type="ARBA" id="ARBA00022679"/>
    </source>
</evidence>
<dbReference type="PANTHER" id="PTHR42684:SF3">
    <property type="entry name" value="ADENOSYLMETHIONINE-8-AMINO-7-OXONONANOATE AMINOTRANSFERASE"/>
    <property type="match status" value="1"/>
</dbReference>
<keyword evidence="7" id="KW-0378">Hydrolase</keyword>
<dbReference type="GO" id="GO:0004015">
    <property type="term" value="F:adenosylmethionine-8-amino-7-oxononanoate transaminase activity"/>
    <property type="evidence" value="ECO:0007669"/>
    <property type="project" value="UniProtKB-UniRule"/>
</dbReference>
<feature type="site" description="Participates in the substrate recognition with KAPA and in a stacking interaction with the adenine ring of SAM" evidence="10">
    <location>
        <position position="186"/>
    </location>
</feature>
<dbReference type="GO" id="GO:0030170">
    <property type="term" value="F:pyridoxal phosphate binding"/>
    <property type="evidence" value="ECO:0007669"/>
    <property type="project" value="UniProtKB-UniRule"/>
</dbReference>
<dbReference type="InterPro" id="IPR015421">
    <property type="entry name" value="PyrdxlP-dep_Trfase_major"/>
</dbReference>
<keyword evidence="8 10" id="KW-0663">Pyridoxal phosphate</keyword>
<dbReference type="InterPro" id="IPR000086">
    <property type="entry name" value="NUDIX_hydrolase_dom"/>
</dbReference>
<dbReference type="InterPro" id="IPR020084">
    <property type="entry name" value="NUDIX_hydrolase_CS"/>
</dbReference>
<dbReference type="HAMAP" id="MF_00834">
    <property type="entry name" value="BioA"/>
    <property type="match status" value="1"/>
</dbReference>
<dbReference type="Gene3D" id="3.90.1150.10">
    <property type="entry name" value="Aspartate Aminotransferase, domain 1"/>
    <property type="match status" value="1"/>
</dbReference>
<dbReference type="PROSITE" id="PS00600">
    <property type="entry name" value="AA_TRANSFER_CLASS_3"/>
    <property type="match status" value="1"/>
</dbReference>
<dbReference type="GO" id="GO:0005737">
    <property type="term" value="C:cytoplasm"/>
    <property type="evidence" value="ECO:0007669"/>
    <property type="project" value="UniProtKB-SubCell"/>
</dbReference>
<dbReference type="PANTHER" id="PTHR42684">
    <property type="entry name" value="ADENOSYLMETHIONINE-8-AMINO-7-OXONONANOATE AMINOTRANSFERASE"/>
    <property type="match status" value="1"/>
</dbReference>
<feature type="binding site" evidence="10">
    <location>
        <position position="434"/>
    </location>
    <ligand>
        <name>substrate</name>
    </ligand>
</feature>
<dbReference type="InterPro" id="IPR015797">
    <property type="entry name" value="NUDIX_hydrolase-like_dom_sf"/>
</dbReference>
<evidence type="ECO:0000256" key="10">
    <source>
        <dbReference type="HAMAP-Rule" id="MF_00834"/>
    </source>
</evidence>
<keyword evidence="3 10" id="KW-0032">Aminotransferase</keyword>
<evidence type="ECO:0000256" key="6">
    <source>
        <dbReference type="ARBA" id="ARBA00022756"/>
    </source>
</evidence>
<dbReference type="FunFam" id="3.40.640.10:FF:000004">
    <property type="entry name" value="Acetylornithine aminotransferase"/>
    <property type="match status" value="1"/>
</dbReference>
<dbReference type="EC" id="2.6.1.62" evidence="10"/>
<dbReference type="PROSITE" id="PS00893">
    <property type="entry name" value="NUDIX_BOX"/>
    <property type="match status" value="1"/>
</dbReference>
<comment type="subunit">
    <text evidence="10">Homodimer.</text>
</comment>
<evidence type="ECO:0000256" key="3">
    <source>
        <dbReference type="ARBA" id="ARBA00022576"/>
    </source>
</evidence>
<dbReference type="NCBIfam" id="NF004624">
    <property type="entry name" value="PRK05964.1"/>
    <property type="match status" value="1"/>
</dbReference>
<comment type="similarity">
    <text evidence="10">Belongs to the class-III pyridoxal-phosphate-dependent aminotransferase family. BioA subfamily.</text>
</comment>
<feature type="binding site" evidence="10">
    <location>
        <begin position="469"/>
        <end position="470"/>
    </location>
    <ligand>
        <name>pyridoxal 5'-phosphate</name>
        <dbReference type="ChEBI" id="CHEBI:597326"/>
    </ligand>
</feature>
<evidence type="ECO:0000256" key="1">
    <source>
        <dbReference type="ARBA" id="ARBA00001933"/>
    </source>
</evidence>
<sequence>MYNFNVRVYGLLINDQQEVLLSDEQEYGHRFIKFPGGGLEHGEGLIDGLKREFMEECNLEVEVLSHFYTTDFYVKSAFNDSQIISVYYLVKSLSPITFAVKTIEYDFDGEGDLLQAFRWVKVSELKVEDVTFPTDRQVVKMMNTPPNPSRGGGFLSAQEKKVSPSGGDLEGVGVAERDLKVIWHPYTQMQTAQPPVPIVRGEGALLFDEDGKSYIDAVSSWWTNIHGHAHPHIAKKVAGQLKELEHVIFAGFTHKPAVELAERLLAILPSNQAKAFYSDNGSTAVEVAIKMCLQYWHNQGQPRTKILAFNNAYHGDTFGAMAVSGRSAFTAAFDSLLFEVEFIDLPTEENIQGLKSQISNLKSQLACFIFEPLVQGSAGMIMYKAEHLEQLMAHCRAEGVLMIDDEVFTGFGRTGKRFACNHVQTQPDIMCFSKGLTGGTMAFGLTTCTQQIYDAFLSNDKMKTLFHGHSYTANPVACAASLASMDLFLDEQTETNIARIVQSHSAFAQRIASHPKVKTVRQTGTIVALEWETGEGTSYFSNLRDRLYHHFLNRGIVLRPLGNVIYILPPYCITDDQLAYIYAEIEKALEEI</sequence>
<dbReference type="GO" id="GO:0004141">
    <property type="term" value="F:dethiobiotin synthase activity"/>
    <property type="evidence" value="ECO:0007669"/>
    <property type="project" value="TreeGrafter"/>
</dbReference>
<comment type="subcellular location">
    <subcellularLocation>
        <location evidence="10">Cytoplasm</location>
    </subcellularLocation>
</comment>
<evidence type="ECO:0000256" key="2">
    <source>
        <dbReference type="ARBA" id="ARBA00005063"/>
    </source>
</evidence>
<dbReference type="InterPro" id="IPR049704">
    <property type="entry name" value="Aminotrans_3_PPA_site"/>
</dbReference>
<dbReference type="NCBIfam" id="TIGR00508">
    <property type="entry name" value="bioA"/>
    <property type="match status" value="1"/>
</dbReference>